<dbReference type="RefSeq" id="WP_090969996.1">
    <property type="nucleotide sequence ID" value="NZ_FOLL01000001.1"/>
</dbReference>
<dbReference type="OrthoDB" id="6638511at2"/>
<dbReference type="AlphaFoldDB" id="A0A1I1DVJ8"/>
<dbReference type="CDD" id="cd00761">
    <property type="entry name" value="Glyco_tranf_GTA_type"/>
    <property type="match status" value="1"/>
</dbReference>
<keyword evidence="2" id="KW-0808">Transferase</keyword>
<dbReference type="EMBL" id="FOLL01000001">
    <property type="protein sequence ID" value="SFB78426.1"/>
    <property type="molecule type" value="Genomic_DNA"/>
</dbReference>
<evidence type="ECO:0000313" key="2">
    <source>
        <dbReference type="EMBL" id="SFB78426.1"/>
    </source>
</evidence>
<reference evidence="2 3" key="1">
    <citation type="submission" date="2016-10" db="EMBL/GenBank/DDBJ databases">
        <authorList>
            <person name="de Groot N.N."/>
        </authorList>
    </citation>
    <scope>NUCLEOTIDE SEQUENCE [LARGE SCALE GENOMIC DNA]</scope>
    <source>
        <strain evidence="2 3">DSM 22900</strain>
    </source>
</reference>
<gene>
    <name evidence="2" type="ORF">SAMN05421747_10192</name>
</gene>
<dbReference type="PANTHER" id="PTHR43685:SF11">
    <property type="entry name" value="GLYCOSYLTRANSFERASE TAGX-RELATED"/>
    <property type="match status" value="1"/>
</dbReference>
<protein>
    <submittedName>
        <fullName evidence="2">Glycosyltransferase, GT2 family</fullName>
    </submittedName>
</protein>
<organism evidence="2 3">
    <name type="scientific">Parapedobacter composti</name>
    <dbReference type="NCBI Taxonomy" id="623281"/>
    <lineage>
        <taxon>Bacteria</taxon>
        <taxon>Pseudomonadati</taxon>
        <taxon>Bacteroidota</taxon>
        <taxon>Sphingobacteriia</taxon>
        <taxon>Sphingobacteriales</taxon>
        <taxon>Sphingobacteriaceae</taxon>
        <taxon>Parapedobacter</taxon>
    </lineage>
</organism>
<dbReference type="Pfam" id="PF00535">
    <property type="entry name" value="Glycos_transf_2"/>
    <property type="match status" value="1"/>
</dbReference>
<dbReference type="InterPro" id="IPR001173">
    <property type="entry name" value="Glyco_trans_2-like"/>
</dbReference>
<accession>A0A1I1DVJ8</accession>
<dbReference type="InterPro" id="IPR050834">
    <property type="entry name" value="Glycosyltransf_2"/>
</dbReference>
<dbReference type="InterPro" id="IPR029044">
    <property type="entry name" value="Nucleotide-diphossugar_trans"/>
</dbReference>
<proteinExistence type="predicted"/>
<evidence type="ECO:0000259" key="1">
    <source>
        <dbReference type="Pfam" id="PF00535"/>
    </source>
</evidence>
<feature type="domain" description="Glycosyltransferase 2-like" evidence="1">
    <location>
        <begin position="6"/>
        <end position="146"/>
    </location>
</feature>
<dbReference type="Gene3D" id="3.90.550.10">
    <property type="entry name" value="Spore Coat Polysaccharide Biosynthesis Protein SpsA, Chain A"/>
    <property type="match status" value="1"/>
</dbReference>
<dbReference type="PANTHER" id="PTHR43685">
    <property type="entry name" value="GLYCOSYLTRANSFERASE"/>
    <property type="match status" value="1"/>
</dbReference>
<dbReference type="Proteomes" id="UP000199577">
    <property type="component" value="Unassembled WGS sequence"/>
</dbReference>
<dbReference type="STRING" id="623281.SAMN05421747_10192"/>
<dbReference type="GO" id="GO:0016740">
    <property type="term" value="F:transferase activity"/>
    <property type="evidence" value="ECO:0007669"/>
    <property type="project" value="UniProtKB-KW"/>
</dbReference>
<sequence>MRPIVSIIIPTFNYGSYIGDTLENVRKQTFHNWECVVLDDGSTDSTADIVHQFIKKDPRIRYHRQENKGLSAARNSAIRIANGIFIQLLDADDLLSPFKLERQVPYMESRPEIGISYTEAFYFRHGNPDEKIRNFEYIDVGEFKLNDTQWIPQVDWTDRCKLLAHLYHRNLAPVNSMLIRKDVFEAVGLFDESFSLLEDWHFFSRAALHGTRFTYFRDNHAYAKVRIHKDSMSYQGKEMAFHYMKMMLEIERGIRSRNLPCPLPTEQINYNGRHFLRRHGLSNAEKTLSLAKLLGWRRTLRLYLKELNVARKRIFSFNP</sequence>
<dbReference type="SUPFAM" id="SSF53448">
    <property type="entry name" value="Nucleotide-diphospho-sugar transferases"/>
    <property type="match status" value="1"/>
</dbReference>
<evidence type="ECO:0000313" key="3">
    <source>
        <dbReference type="Proteomes" id="UP000199577"/>
    </source>
</evidence>
<keyword evidence="3" id="KW-1185">Reference proteome</keyword>
<name>A0A1I1DVJ8_9SPHI</name>